<evidence type="ECO:0000313" key="4">
    <source>
        <dbReference type="EMBL" id="GAY77567.1"/>
    </source>
</evidence>
<evidence type="ECO:0000256" key="1">
    <source>
        <dbReference type="ARBA" id="ARBA00022605"/>
    </source>
</evidence>
<dbReference type="Pfam" id="PF00475">
    <property type="entry name" value="IGPD"/>
    <property type="match status" value="1"/>
</dbReference>
<dbReference type="InterPro" id="IPR000807">
    <property type="entry name" value="ImidazoleglycerolP_deHydtase"/>
</dbReference>
<dbReference type="EC" id="4.2.1.19" evidence="4"/>
<dbReference type="SUPFAM" id="SSF54211">
    <property type="entry name" value="Ribosomal protein S5 domain 2-like"/>
    <property type="match status" value="1"/>
</dbReference>
<dbReference type="Gene3D" id="3.30.230.40">
    <property type="entry name" value="Imidazole glycerol phosphate dehydratase, domain 1"/>
    <property type="match status" value="1"/>
</dbReference>
<sequence>MERNTFETQIKLNFAIDGSGESHLETGVPFLTHMLTLFSKHGLFSLDVEAHGGYRRR</sequence>
<protein>
    <submittedName>
        <fullName evidence="4">Imidazoleglycerol-phosphate dehydratase</fullName>
        <ecNumber evidence="4">4.2.1.19</ecNumber>
    </submittedName>
</protein>
<evidence type="ECO:0000313" key="5">
    <source>
        <dbReference type="Proteomes" id="UP000319716"/>
    </source>
</evidence>
<dbReference type="GO" id="GO:0000105">
    <property type="term" value="P:L-histidine biosynthetic process"/>
    <property type="evidence" value="ECO:0007669"/>
    <property type="project" value="UniProtKB-KW"/>
</dbReference>
<dbReference type="InterPro" id="IPR020568">
    <property type="entry name" value="Ribosomal_Su5_D2-typ_SF"/>
</dbReference>
<keyword evidence="3 4" id="KW-0456">Lyase</keyword>
<evidence type="ECO:0000256" key="2">
    <source>
        <dbReference type="ARBA" id="ARBA00023102"/>
    </source>
</evidence>
<dbReference type="InterPro" id="IPR038494">
    <property type="entry name" value="IGPD_sf"/>
</dbReference>
<reference evidence="4 5" key="1">
    <citation type="submission" date="2017-11" db="EMBL/GenBank/DDBJ databases">
        <title>Draft Genome Sequence of Sporolactobacillus inulinus NBRC 111894 Isolated from Koso, a Japanese Sugar-Vegetable Fermented Beverage.</title>
        <authorList>
            <person name="Chiou T.Y."/>
            <person name="Oshima K."/>
            <person name="Suda W."/>
            <person name="Hattori M."/>
            <person name="Takahashi T."/>
        </authorList>
    </citation>
    <scope>NUCLEOTIDE SEQUENCE [LARGE SCALE GENOMIC DNA]</scope>
    <source>
        <strain evidence="4 5">NBRC111894</strain>
    </source>
</reference>
<dbReference type="AlphaFoldDB" id="A0A4Y1ZEM4"/>
<dbReference type="PANTHER" id="PTHR23133:SF2">
    <property type="entry name" value="IMIDAZOLEGLYCEROL-PHOSPHATE DEHYDRATASE"/>
    <property type="match status" value="1"/>
</dbReference>
<proteinExistence type="predicted"/>
<comment type="caution">
    <text evidence="4">The sequence shown here is derived from an EMBL/GenBank/DDBJ whole genome shotgun (WGS) entry which is preliminary data.</text>
</comment>
<dbReference type="GO" id="GO:0004424">
    <property type="term" value="F:imidazoleglycerol-phosphate dehydratase activity"/>
    <property type="evidence" value="ECO:0007669"/>
    <property type="project" value="UniProtKB-EC"/>
</dbReference>
<keyword evidence="2" id="KW-0368">Histidine biosynthesis</keyword>
<evidence type="ECO:0000256" key="3">
    <source>
        <dbReference type="ARBA" id="ARBA00023239"/>
    </source>
</evidence>
<accession>A0A4Y1ZEM4</accession>
<organism evidence="4 5">
    <name type="scientific">Sporolactobacillus inulinus</name>
    <dbReference type="NCBI Taxonomy" id="2078"/>
    <lineage>
        <taxon>Bacteria</taxon>
        <taxon>Bacillati</taxon>
        <taxon>Bacillota</taxon>
        <taxon>Bacilli</taxon>
        <taxon>Bacillales</taxon>
        <taxon>Sporolactobacillaceae</taxon>
        <taxon>Sporolactobacillus</taxon>
    </lineage>
</organism>
<dbReference type="Proteomes" id="UP000319716">
    <property type="component" value="Unassembled WGS sequence"/>
</dbReference>
<gene>
    <name evidence="4" type="ORF">NBRC111894_3121</name>
</gene>
<name>A0A4Y1ZEM4_9BACL</name>
<dbReference type="PANTHER" id="PTHR23133">
    <property type="entry name" value="IMIDAZOLEGLYCEROL-PHOSPHATE DEHYDRATASE HIS7"/>
    <property type="match status" value="1"/>
</dbReference>
<dbReference type="EMBL" id="BEXB01000028">
    <property type="protein sequence ID" value="GAY77567.1"/>
    <property type="molecule type" value="Genomic_DNA"/>
</dbReference>
<keyword evidence="1" id="KW-0028">Amino-acid biosynthesis</keyword>